<dbReference type="EMBL" id="GBXM01058999">
    <property type="protein sequence ID" value="JAH49578.1"/>
    <property type="molecule type" value="Transcribed_RNA"/>
</dbReference>
<protein>
    <submittedName>
        <fullName evidence="1">Uncharacterized protein</fullName>
    </submittedName>
</protein>
<dbReference type="AlphaFoldDB" id="A0A0E9TM63"/>
<proteinExistence type="predicted"/>
<reference evidence="1" key="1">
    <citation type="submission" date="2014-11" db="EMBL/GenBank/DDBJ databases">
        <authorList>
            <person name="Amaro Gonzalez C."/>
        </authorList>
    </citation>
    <scope>NUCLEOTIDE SEQUENCE</scope>
</reference>
<sequence length="49" mass="5746">MLLLVRQCAQYVRIWFRPKSLCDLCRTVNQCGLKHQNEEAQQVDLQGPD</sequence>
<name>A0A0E9TM63_ANGAN</name>
<evidence type="ECO:0000313" key="1">
    <source>
        <dbReference type="EMBL" id="JAH54749.1"/>
    </source>
</evidence>
<reference evidence="1" key="2">
    <citation type="journal article" date="2015" name="Fish Shellfish Immunol.">
        <title>Early steps in the European eel (Anguilla anguilla)-Vibrio vulnificus interaction in the gills: Role of the RtxA13 toxin.</title>
        <authorList>
            <person name="Callol A."/>
            <person name="Pajuelo D."/>
            <person name="Ebbesson L."/>
            <person name="Teles M."/>
            <person name="MacKenzie S."/>
            <person name="Amaro C."/>
        </authorList>
    </citation>
    <scope>NUCLEOTIDE SEQUENCE</scope>
</reference>
<organism evidence="1">
    <name type="scientific">Anguilla anguilla</name>
    <name type="common">European freshwater eel</name>
    <name type="synonym">Muraena anguilla</name>
    <dbReference type="NCBI Taxonomy" id="7936"/>
    <lineage>
        <taxon>Eukaryota</taxon>
        <taxon>Metazoa</taxon>
        <taxon>Chordata</taxon>
        <taxon>Craniata</taxon>
        <taxon>Vertebrata</taxon>
        <taxon>Euteleostomi</taxon>
        <taxon>Actinopterygii</taxon>
        <taxon>Neopterygii</taxon>
        <taxon>Teleostei</taxon>
        <taxon>Anguilliformes</taxon>
        <taxon>Anguillidae</taxon>
        <taxon>Anguilla</taxon>
    </lineage>
</organism>
<accession>A0A0E9TM63</accession>
<dbReference type="EMBL" id="GBXM01053828">
    <property type="protein sequence ID" value="JAH54749.1"/>
    <property type="molecule type" value="Transcribed_RNA"/>
</dbReference>